<evidence type="ECO:0000313" key="1">
    <source>
        <dbReference type="EMBL" id="KAE9402580.1"/>
    </source>
</evidence>
<dbReference type="EMBL" id="ML769433">
    <property type="protein sequence ID" value="KAE9402580.1"/>
    <property type="molecule type" value="Genomic_DNA"/>
</dbReference>
<reference evidence="1" key="1">
    <citation type="journal article" date="2019" name="Environ. Microbiol.">
        <title>Fungal ecological strategies reflected in gene transcription - a case study of two litter decomposers.</title>
        <authorList>
            <person name="Barbi F."/>
            <person name="Kohler A."/>
            <person name="Barry K."/>
            <person name="Baskaran P."/>
            <person name="Daum C."/>
            <person name="Fauchery L."/>
            <person name="Ihrmark K."/>
            <person name="Kuo A."/>
            <person name="LaButti K."/>
            <person name="Lipzen A."/>
            <person name="Morin E."/>
            <person name="Grigoriev I.V."/>
            <person name="Henrissat B."/>
            <person name="Lindahl B."/>
            <person name="Martin F."/>
        </authorList>
    </citation>
    <scope>NUCLEOTIDE SEQUENCE</scope>
    <source>
        <strain evidence="1">JB14</strain>
    </source>
</reference>
<keyword evidence="2" id="KW-1185">Reference proteome</keyword>
<proteinExistence type="predicted"/>
<organism evidence="1 2">
    <name type="scientific">Gymnopus androsaceus JB14</name>
    <dbReference type="NCBI Taxonomy" id="1447944"/>
    <lineage>
        <taxon>Eukaryota</taxon>
        <taxon>Fungi</taxon>
        <taxon>Dikarya</taxon>
        <taxon>Basidiomycota</taxon>
        <taxon>Agaricomycotina</taxon>
        <taxon>Agaricomycetes</taxon>
        <taxon>Agaricomycetidae</taxon>
        <taxon>Agaricales</taxon>
        <taxon>Marasmiineae</taxon>
        <taxon>Omphalotaceae</taxon>
        <taxon>Gymnopus</taxon>
    </lineage>
</organism>
<sequence length="76" mass="9404">MRRHCLEIIYRNLHWLPNSMLVYEIRLQEGYWMRWLQDWSEGVGTGVVMSPWIFRGFIPRPYMMENEHEIGWRHAP</sequence>
<protein>
    <submittedName>
        <fullName evidence="1">Uncharacterized protein</fullName>
    </submittedName>
</protein>
<dbReference type="AlphaFoldDB" id="A0A6A4HXX4"/>
<dbReference type="Proteomes" id="UP000799118">
    <property type="component" value="Unassembled WGS sequence"/>
</dbReference>
<name>A0A6A4HXX4_9AGAR</name>
<gene>
    <name evidence="1" type="ORF">BT96DRAFT_816405</name>
</gene>
<evidence type="ECO:0000313" key="2">
    <source>
        <dbReference type="Proteomes" id="UP000799118"/>
    </source>
</evidence>
<accession>A0A6A4HXX4</accession>
<dbReference type="OrthoDB" id="112749at2759"/>